<feature type="domain" description="Fe2OG dioxygenase" evidence="4">
    <location>
        <begin position="146"/>
        <end position="259"/>
    </location>
</feature>
<dbReference type="InterPro" id="IPR044861">
    <property type="entry name" value="IPNS-like_FE2OG_OXY"/>
</dbReference>
<dbReference type="KEGG" id="mbrn:26244461"/>
<dbReference type="Gene3D" id="2.60.120.330">
    <property type="entry name" value="B-lactam Antibiotic, Isopenicillin N Synthase, Chain"/>
    <property type="match status" value="1"/>
</dbReference>
<dbReference type="EMBL" id="CP058934">
    <property type="protein sequence ID" value="QLI68758.1"/>
    <property type="molecule type" value="Genomic_DNA"/>
</dbReference>
<keyword evidence="3" id="KW-0479">Metal-binding</keyword>
<dbReference type="Pfam" id="PF03171">
    <property type="entry name" value="2OG-FeII_Oxy"/>
    <property type="match status" value="1"/>
</dbReference>
<dbReference type="Proteomes" id="UP000510686">
    <property type="component" value="Chromosome 3"/>
</dbReference>
<evidence type="ECO:0000256" key="3">
    <source>
        <dbReference type="RuleBase" id="RU003682"/>
    </source>
</evidence>
<keyword evidence="3" id="KW-0408">Iron</keyword>
<keyword evidence="3" id="KW-0560">Oxidoreductase</keyword>
<evidence type="ECO:0000313" key="5">
    <source>
        <dbReference type="EMBL" id="QLI68758.1"/>
    </source>
</evidence>
<dbReference type="OrthoDB" id="288590at2759"/>
<name>A0A7D5UWS6_9HYPO</name>
<proteinExistence type="inferred from homology"/>
<dbReference type="InterPro" id="IPR027443">
    <property type="entry name" value="IPNS-like_sf"/>
</dbReference>
<dbReference type="SUPFAM" id="SSF51197">
    <property type="entry name" value="Clavaminate synthase-like"/>
    <property type="match status" value="1"/>
</dbReference>
<reference evidence="5 6" key="1">
    <citation type="submission" date="2020-07" db="EMBL/GenBank/DDBJ databases">
        <title>Telomere length de novo assembly of all 7 chromosomes of the fungus, Metarhizium brunneum, using a novel assembly pipeline.</title>
        <authorList>
            <person name="Saud z."/>
            <person name="Kortsinoglou A."/>
            <person name="Kouvelis V.N."/>
            <person name="Butt T.M."/>
        </authorList>
    </citation>
    <scope>NUCLEOTIDE SEQUENCE [LARGE SCALE GENOMIC DNA]</scope>
    <source>
        <strain evidence="5 6">4556</strain>
    </source>
</reference>
<keyword evidence="6" id="KW-1185">Reference proteome</keyword>
<dbReference type="GeneID" id="26244461"/>
<dbReference type="InterPro" id="IPR026992">
    <property type="entry name" value="DIOX_N"/>
</dbReference>
<keyword evidence="2" id="KW-0223">Dioxygenase</keyword>
<protein>
    <submittedName>
        <fullName evidence="5">2-oxoglutarate-Fe(II) type oxidoreductase hxnY</fullName>
    </submittedName>
</protein>
<evidence type="ECO:0000256" key="1">
    <source>
        <dbReference type="ARBA" id="ARBA00008056"/>
    </source>
</evidence>
<dbReference type="InterPro" id="IPR005123">
    <property type="entry name" value="Oxoglu/Fe-dep_dioxygenase_dom"/>
</dbReference>
<dbReference type="GO" id="GO:0051213">
    <property type="term" value="F:dioxygenase activity"/>
    <property type="evidence" value="ECO:0007669"/>
    <property type="project" value="UniProtKB-KW"/>
</dbReference>
<comment type="similarity">
    <text evidence="1 3">Belongs to the iron/ascorbate-dependent oxidoreductase family.</text>
</comment>
<dbReference type="PROSITE" id="PS51471">
    <property type="entry name" value="FE2OG_OXY"/>
    <property type="match status" value="1"/>
</dbReference>
<dbReference type="GO" id="GO:0046872">
    <property type="term" value="F:metal ion binding"/>
    <property type="evidence" value="ECO:0007669"/>
    <property type="project" value="UniProtKB-KW"/>
</dbReference>
<accession>A0A7D5UWS6</accession>
<organism evidence="5 6">
    <name type="scientific">Metarhizium brunneum</name>
    <dbReference type="NCBI Taxonomy" id="500148"/>
    <lineage>
        <taxon>Eukaryota</taxon>
        <taxon>Fungi</taxon>
        <taxon>Dikarya</taxon>
        <taxon>Ascomycota</taxon>
        <taxon>Pezizomycotina</taxon>
        <taxon>Sordariomycetes</taxon>
        <taxon>Hypocreomycetidae</taxon>
        <taxon>Hypocreales</taxon>
        <taxon>Clavicipitaceae</taxon>
        <taxon>Metarhizium</taxon>
    </lineage>
</organism>
<sequence length="354" mass="39770">MPIYTRSFDRRKEEIKKQLLEAAEVTGFFTLVDHGITIDEIEAQFRAAENFFTLPAKVKDKVRHDPRTNNGWEYKAQLRPSTGAYDQKESLWLMRNSQWPSNQDVPNFRGTTTRFMAKCASISGQVSLGFDEDYLVTANDPTQPDCISQLRLLHYPAADNASGTWRAGAHTDIGCLTLLFQRDKQDGLEICTGRDSHTGFDVGDSFTPIPAHTGPIVVNIGDMLMAWSDDRLKSNFHRVRAREIGYSPPRYSIAYFNQARRGIIVQGPPKEVGISYTLSHGFKDHASLLAVKCLRTRKWASKAAKSERGETLTLPILRRLDMQAVLLSPRDDASEWSAVLPVSSLKLTTAVDFC</sequence>
<evidence type="ECO:0000259" key="4">
    <source>
        <dbReference type="PROSITE" id="PS51471"/>
    </source>
</evidence>
<dbReference type="AlphaFoldDB" id="A0A7D5UWS6"/>
<dbReference type="RefSeq" id="XP_065986659.1">
    <property type="nucleotide sequence ID" value="XM_066130764.1"/>
</dbReference>
<evidence type="ECO:0000256" key="2">
    <source>
        <dbReference type="ARBA" id="ARBA00022964"/>
    </source>
</evidence>
<dbReference type="GO" id="GO:0044283">
    <property type="term" value="P:small molecule biosynthetic process"/>
    <property type="evidence" value="ECO:0007669"/>
    <property type="project" value="UniProtKB-ARBA"/>
</dbReference>
<dbReference type="Pfam" id="PF14226">
    <property type="entry name" value="DIOX_N"/>
    <property type="match status" value="1"/>
</dbReference>
<evidence type="ECO:0000313" key="6">
    <source>
        <dbReference type="Proteomes" id="UP000510686"/>
    </source>
</evidence>
<dbReference type="PANTHER" id="PTHR47990">
    <property type="entry name" value="2-OXOGLUTARATE (2OG) AND FE(II)-DEPENDENT OXYGENASE SUPERFAMILY PROTEIN-RELATED"/>
    <property type="match status" value="1"/>
</dbReference>
<gene>
    <name evidence="5" type="primary">hxnY</name>
    <name evidence="5" type="ORF">G6M90_00g063730</name>
</gene>
<dbReference type="InterPro" id="IPR050231">
    <property type="entry name" value="Iron_ascorbate_oxido_reductase"/>
</dbReference>